<dbReference type="EMBL" id="AY325210">
    <property type="protein sequence ID" value="AAP92611.1"/>
    <property type="molecule type" value="mRNA"/>
</dbReference>
<reference evidence="7" key="3">
    <citation type="journal article" date="2012" name="Nat. Commun.">
        <title>Quantitative maps of protein phosphorylation sites across 14 different rat organs and tissues.</title>
        <authorList>
            <person name="Lundby A."/>
            <person name="Secher A."/>
            <person name="Lage K."/>
            <person name="Nordsborg N.B."/>
            <person name="Dmytriyev A."/>
            <person name="Lundby C."/>
            <person name="Olsen J.V."/>
        </authorList>
    </citation>
    <scope>IDENTIFICATION BY MASS SPECTROMETRY [LARGE SCALE ANALYSIS]</scope>
</reference>
<dbReference type="VEuPathDB" id="HostDB:ENSRNOG00000013251"/>
<dbReference type="GO" id="GO:0005634">
    <property type="term" value="C:nucleus"/>
    <property type="evidence" value="ECO:0007669"/>
    <property type="project" value="UniProtKB-SubCell"/>
</dbReference>
<dbReference type="RGD" id="1560596">
    <property type="gene designation" value="Trim24"/>
</dbReference>
<feature type="compositionally biased region" description="Pro residues" evidence="2">
    <location>
        <begin position="49"/>
        <end position="58"/>
    </location>
</feature>
<dbReference type="PhylomeDB" id="Q7TP39"/>
<feature type="region of interest" description="Disordered" evidence="2">
    <location>
        <begin position="516"/>
        <end position="545"/>
    </location>
</feature>
<reference evidence="4 5" key="2">
    <citation type="journal article" date="2004" name="Nature">
        <title>Genome sequence of the Brown Norway rat yields insights into mammalian evolution.</title>
        <authorList>
            <consortium name="Rat Genome Sequencing Project Consortium"/>
            <person name="Gibbs R.A."/>
            <person name="Weinstock G.M."/>
            <person name="Metzker M.L."/>
            <person name="Muzny D.M."/>
            <person name="Sodergren E.J."/>
            <person name="Scherer S."/>
            <person name="Scott G."/>
            <person name="Steffen D."/>
            <person name="Worley K.C."/>
            <person name="Burch P.E."/>
            <person name="Okwuonu G."/>
            <person name="Hines S."/>
            <person name="Lewis L."/>
            <person name="Deramo C."/>
            <person name="Delgado O."/>
            <person name="Dugan-Rocha S."/>
            <person name="Miner G."/>
            <person name="Morgan M."/>
            <person name="Hawes A."/>
            <person name="Gill R."/>
            <person name="Holt R.A."/>
            <person name="Adams M.D."/>
            <person name="Amanatides P.G."/>
            <person name="Baden-Tillson H."/>
            <person name="Barnstead M."/>
            <person name="Chin S."/>
            <person name="Evans C.A."/>
            <person name="Ferriera S."/>
            <person name="Fosler C."/>
            <person name="Glodek A."/>
            <person name="Gu Z."/>
            <person name="Jennings D."/>
            <person name="Kraft C.L."/>
            <person name="Nguyen T."/>
            <person name="Pfannkoch C.M."/>
            <person name="Sitter C."/>
            <person name="Sutton G.G."/>
            <person name="Venter J.C."/>
            <person name="Woodage T."/>
            <person name="Smith D."/>
            <person name="Lee H.-M."/>
            <person name="Gustafson E."/>
            <person name="Cahill P."/>
            <person name="Kana A."/>
            <person name="Doucette-Stamm L."/>
            <person name="Weinstock K."/>
            <person name="Fechtel K."/>
            <person name="Weiss R.B."/>
            <person name="Dunn D.M."/>
            <person name="Green E.D."/>
            <person name="Blakesley R.W."/>
            <person name="Bouffard G.G."/>
            <person name="De Jong P.J."/>
            <person name="Osoegawa K."/>
            <person name="Zhu B."/>
            <person name="Marra M."/>
            <person name="Schein J."/>
            <person name="Bosdet I."/>
            <person name="Fjell C."/>
            <person name="Jones S."/>
            <person name="Krzywinski M."/>
            <person name="Mathewson C."/>
            <person name="Siddiqui A."/>
            <person name="Wye N."/>
            <person name="McPherson J."/>
            <person name="Zhao S."/>
            <person name="Fraser C.M."/>
            <person name="Shetty J."/>
            <person name="Shatsman S."/>
            <person name="Geer K."/>
            <person name="Chen Y."/>
            <person name="Abramzon S."/>
            <person name="Nierman W.C."/>
            <person name="Havlak P.H."/>
            <person name="Chen R."/>
            <person name="Durbin K.J."/>
            <person name="Egan A."/>
            <person name="Ren Y."/>
            <person name="Song X.-Z."/>
            <person name="Li B."/>
            <person name="Liu Y."/>
            <person name="Qin X."/>
            <person name="Cawley S."/>
            <person name="Cooney A.J."/>
            <person name="D'Souza L.M."/>
            <person name="Martin K."/>
            <person name="Wu J.Q."/>
            <person name="Gonzalez-Garay M.L."/>
            <person name="Jackson A.R."/>
            <person name="Kalafus K.J."/>
            <person name="McLeod M.P."/>
            <person name="Milosavljevic A."/>
            <person name="Virk D."/>
            <person name="Volkov A."/>
            <person name="Wheeler D.A."/>
            <person name="Zhang Z."/>
            <person name="Bailey J.A."/>
            <person name="Eichler E.E."/>
            <person name="Tuzun E."/>
            <person name="Birney E."/>
            <person name="Mongin E."/>
            <person name="Ureta-Vidal A."/>
            <person name="Woodwark C."/>
            <person name="Zdobnov E."/>
            <person name="Bork P."/>
            <person name="Suyama M."/>
            <person name="Torrents D."/>
            <person name="Alexandersson M."/>
            <person name="Trask B.J."/>
            <person name="Young J.M."/>
            <person name="Huang H."/>
            <person name="Wang H."/>
            <person name="Xing H."/>
            <person name="Daniels S."/>
            <person name="Gietzen D."/>
            <person name="Schmidt J."/>
            <person name="Stevens K."/>
            <person name="Vitt U."/>
            <person name="Wingrove J."/>
            <person name="Camara F."/>
            <person name="Mar Alba M."/>
            <person name="Abril J.F."/>
            <person name="Guigo R."/>
            <person name="Smit A."/>
            <person name="Dubchak I."/>
            <person name="Rubin E.M."/>
            <person name="Couronne O."/>
            <person name="Poliakov A."/>
            <person name="Huebner N."/>
            <person name="Ganten D."/>
            <person name="Goesele C."/>
            <person name="Hummel O."/>
            <person name="Kreitler T."/>
            <person name="Lee Y.-A."/>
            <person name="Monti J."/>
            <person name="Schulz H."/>
            <person name="Zimdahl H."/>
            <person name="Himmelbauer H."/>
            <person name="Lehrach H."/>
            <person name="Jacob H.J."/>
            <person name="Bromberg S."/>
            <person name="Gullings-Handley J."/>
            <person name="Jensen-Seaman M.I."/>
            <person name="Kwitek A.E."/>
            <person name="Lazar J."/>
            <person name="Pasko D."/>
            <person name="Tonellato P.J."/>
            <person name="Twigger S."/>
            <person name="Ponting C.P."/>
            <person name="Duarte J.M."/>
            <person name="Rice S."/>
            <person name="Goodstadt L."/>
            <person name="Beatson S.A."/>
            <person name="Emes R.D."/>
            <person name="Winter E.E."/>
            <person name="Webber C."/>
            <person name="Brandt P."/>
            <person name="Nyakatura G."/>
            <person name="Adetobi M."/>
            <person name="Chiaromonte F."/>
            <person name="Elnitski L."/>
            <person name="Eswara P."/>
            <person name="Hardison R.C."/>
            <person name="Hou M."/>
            <person name="Kolbe D."/>
            <person name="Makova K."/>
            <person name="Miller W."/>
            <person name="Nekrutenko A."/>
            <person name="Riemer C."/>
            <person name="Schwartz S."/>
            <person name="Taylor J."/>
            <person name="Yang S."/>
            <person name="Zhang Y."/>
            <person name="Lindpaintner K."/>
            <person name="Andrews T.D."/>
            <person name="Caccamo M."/>
            <person name="Clamp M."/>
            <person name="Clarke L."/>
            <person name="Curwen V."/>
            <person name="Durbin R.M."/>
            <person name="Eyras E."/>
            <person name="Searle S.M."/>
            <person name="Cooper G.M."/>
            <person name="Batzoglou S."/>
            <person name="Brudno M."/>
            <person name="Sidow A."/>
            <person name="Stone E.A."/>
            <person name="Payseur B.A."/>
            <person name="Bourque G."/>
            <person name="Lopez-Otin C."/>
            <person name="Puente X.S."/>
            <person name="Chakrabarti K."/>
            <person name="Chatterji S."/>
            <person name="Dewey C."/>
            <person name="Pachter L."/>
            <person name="Bray N."/>
            <person name="Yap V.B."/>
            <person name="Caspi A."/>
            <person name="Tesler G."/>
            <person name="Pevzner P.A."/>
            <person name="Haussler D."/>
            <person name="Roskin K.M."/>
            <person name="Baertsch R."/>
            <person name="Clawson H."/>
            <person name="Furey T.S."/>
            <person name="Hinrichs A.S."/>
            <person name="Karolchik D."/>
            <person name="Kent W.J."/>
            <person name="Rosenbloom K.R."/>
            <person name="Trumbower H."/>
            <person name="Weirauch M."/>
            <person name="Cooper D.N."/>
            <person name="Stenson P.D."/>
            <person name="Ma B."/>
            <person name="Brent M."/>
            <person name="Arumugam M."/>
            <person name="Shteynberg D."/>
            <person name="Copley R.R."/>
            <person name="Taylor M.S."/>
            <person name="Riethman H."/>
            <person name="Mudunuri U."/>
            <person name="Peterson J."/>
            <person name="Guyer M."/>
            <person name="Felsenfeld A."/>
            <person name="Old S."/>
            <person name="Mockrin S."/>
            <person name="Collins F.S."/>
        </authorList>
    </citation>
    <scope>NUCLEOTIDE SEQUENCE [LARGE SCALE GENOMIC DNA]</scope>
    <source>
        <strain evidence="4 5">Brown Norway</strain>
    </source>
</reference>
<dbReference type="AlphaFoldDB" id="Q7TP39"/>
<dbReference type="eggNOG" id="KOG2177">
    <property type="taxonomic scope" value="Eukaryota"/>
</dbReference>
<dbReference type="Proteomes" id="UP000002494">
    <property type="component" value="Chromosome 4"/>
</dbReference>
<comment type="subcellular location">
    <subcellularLocation>
        <location evidence="1">Nucleus</location>
    </subcellularLocation>
</comment>
<evidence type="ECO:0000313" key="3">
    <source>
        <dbReference type="EMBL" id="AAP92611.1"/>
    </source>
</evidence>
<feature type="region of interest" description="Disordered" evidence="2">
    <location>
        <begin position="290"/>
        <end position="348"/>
    </location>
</feature>
<feature type="region of interest" description="Disordered" evidence="2">
    <location>
        <begin position="1"/>
        <end position="73"/>
    </location>
</feature>
<gene>
    <name evidence="4 6" type="primary">Trim24</name>
    <name evidence="6" type="synonym">LOC500084</name>
</gene>
<feature type="compositionally biased region" description="Acidic residues" evidence="2">
    <location>
        <begin position="811"/>
        <end position="820"/>
    </location>
</feature>
<accession>Q7TP39</accession>
<protein>
    <submittedName>
        <fullName evidence="3">Ab2-427</fullName>
    </submittedName>
    <submittedName>
        <fullName evidence="4">Tripartite motif-containing 24</fullName>
    </submittedName>
</protein>
<accession>F7ESX8</accession>
<dbReference type="STRING" id="10116.ENSRNOP00000050587"/>
<keyword evidence="5" id="KW-1185">Reference proteome</keyword>
<dbReference type="PaxDb" id="10116-ENSRNOP00000050587"/>
<evidence type="ECO:0000313" key="5">
    <source>
        <dbReference type="Proteomes" id="UP000002494"/>
    </source>
</evidence>
<feature type="region of interest" description="Disordered" evidence="2">
    <location>
        <begin position="164"/>
        <end position="235"/>
    </location>
</feature>
<dbReference type="PANTHER" id="PTHR45915:SF4">
    <property type="entry name" value="TRANSCRIPTION INTERMEDIARY FACTOR 1-ALPHA"/>
    <property type="match status" value="1"/>
</dbReference>
<reference evidence="4" key="4">
    <citation type="submission" date="2025-05" db="UniProtKB">
        <authorList>
            <consortium name="Ensembl"/>
        </authorList>
    </citation>
    <scope>IDENTIFICATION</scope>
    <source>
        <strain evidence="4">Brown Norway</strain>
    </source>
</reference>
<feature type="compositionally biased region" description="Basic and acidic residues" evidence="2">
    <location>
        <begin position="801"/>
        <end position="810"/>
    </location>
</feature>
<feature type="region of interest" description="Disordered" evidence="2">
    <location>
        <begin position="801"/>
        <end position="820"/>
    </location>
</feature>
<feature type="compositionally biased region" description="Low complexity" evidence="2">
    <location>
        <begin position="1"/>
        <end position="13"/>
    </location>
</feature>
<dbReference type="Ensembl" id="ENSRNOT00000047954.6">
    <property type="protein sequence ID" value="ENSRNOP00000050587.5"/>
    <property type="gene ID" value="ENSRNOG00000013251.9"/>
</dbReference>
<reference evidence="3" key="1">
    <citation type="submission" date="2003-06" db="EMBL/GenBank/DDBJ databases">
        <title>Liver regeneration after PH.</title>
        <authorList>
            <person name="Xu C.S."/>
            <person name="Li W.Q."/>
            <person name="Li Y.C."/>
            <person name="Yan H.M."/>
            <person name="Chang C.F."/>
            <person name="Zhao L.F."/>
            <person name="Ma H."/>
            <person name="Wang L."/>
            <person name="Wang S.F."/>
            <person name="Han H.P."/>
            <person name="Wang G.P."/>
            <person name="Chai L.Q."/>
            <person name="Yuan J.Y."/>
            <person name="Yang K.J."/>
            <person name="Shi J.B."/>
            <person name="Rahman S."/>
            <person name="Wang Q.N."/>
            <person name="Zhang J.B."/>
        </authorList>
    </citation>
    <scope>NUCLEOTIDE SEQUENCE</scope>
</reference>
<feature type="compositionally biased region" description="Low complexity" evidence="2">
    <location>
        <begin position="208"/>
        <end position="230"/>
    </location>
</feature>
<feature type="compositionally biased region" description="Polar residues" evidence="2">
    <location>
        <begin position="177"/>
        <end position="189"/>
    </location>
</feature>
<dbReference type="GeneTree" id="ENSGT00940000159863"/>
<name>Q7TP39_RAT</name>
<evidence type="ECO:0000256" key="1">
    <source>
        <dbReference type="ARBA" id="ARBA00004123"/>
    </source>
</evidence>
<organism evidence="3">
    <name type="scientific">Rattus norvegicus</name>
    <name type="common">Rat</name>
    <dbReference type="NCBI Taxonomy" id="10116"/>
    <lineage>
        <taxon>Eukaryota</taxon>
        <taxon>Metazoa</taxon>
        <taxon>Chordata</taxon>
        <taxon>Craniata</taxon>
        <taxon>Vertebrata</taxon>
        <taxon>Euteleostomi</taxon>
        <taxon>Mammalia</taxon>
        <taxon>Eutheria</taxon>
        <taxon>Euarchontoglires</taxon>
        <taxon>Glires</taxon>
        <taxon>Rodentia</taxon>
        <taxon>Myomorpha</taxon>
        <taxon>Muroidea</taxon>
        <taxon>Muridae</taxon>
        <taxon>Murinae</taxon>
        <taxon>Rattus</taxon>
    </lineage>
</organism>
<dbReference type="HOGENOM" id="CLU_331743_0_0_1"/>
<feature type="region of interest" description="Disordered" evidence="2">
    <location>
        <begin position="95"/>
        <end position="117"/>
    </location>
</feature>
<dbReference type="PANTHER" id="PTHR45915">
    <property type="entry name" value="TRANSCRIPTION INTERMEDIARY FACTOR"/>
    <property type="match status" value="1"/>
</dbReference>
<evidence type="ECO:0007829" key="7">
    <source>
        <dbReference type="PubMed" id="22673903"/>
    </source>
</evidence>
<dbReference type="AGR" id="RGD:1560596"/>
<dbReference type="Bgee" id="ENSRNOG00000013251">
    <property type="expression patterns" value="Expressed in testis and 19 other cell types or tissues"/>
</dbReference>
<sequence length="866" mass="95576">MAQRQQVQRRPAPVGSPNPRMQGPIQQPSISLQHPPPRLINFQNHSPKPNGPVLPPYPQQLRYPPSQNIPRQAIKPNPLQMAFLAQQAIKQWQISSGQATPTTASSSSSTPSSPTITSAAGYDGKAFSSPMIDLSAPVGGSYNLPSLPDIDCSSTILLDNIARKDTSVDPGQPRPPSNRTVQSPNSSVPSPGLAGPVTMTSVHPPIRSPSASSVGSRGSSGSSSKPAGADSTHKVPVVMLEPIRIKQENSGPPENYDFPVVIVKQESDEESRPQNTNYPRSILTSLLLNSSQSSASEETVLRSDAPDSTGDQPALHHENSPNGKSEWPDASQKSPVHVGETRKEDDPNEDCGEWICTFCRDLSKPEVEYDCDAPSHNSDKRKSEGLTKLTPIDKRKCERLLLFLYCHEMSLAFQDPVPLTPDSEVANAGIKLESYFEELLKNLYPEKRFPKLEFRHDVEDCKFSDDSDDDFVQPRKKRLKSMEDRQLLKTSTNIDLKSLGICETIPISSYLKEKERLRQPTAAHSQPRRHEVWRRKQSGVRTIKRGGPADERLVIAIAEDNIHFGQGLGGTEMESTWKPPPRGLILTSNDSQQAAKREEQSLVLPSGKAQTHNHQQQGNIPSGATVALTSADADACVVIKDGVLNGYRFEFYKHVTFIYFSCVRGCECIHGACGGQRITRRLRTVLLSRRSGELNSDYPVWQQASSPSICHSDKFEEHPDFIRKGRDLVFERLDFSRLNKRGEIHIKLSGIISTGRFKKLVKWLSAVRDAQAESSPGTSHASAPLPNAHLSSVNVDGVEVRRHQGPQHEEEANEAGTEEEAEEVIGTDTEDLPGWPHKALSLGRLLFLNRPNCGILSQFPHNPFTK</sequence>
<proteinExistence type="evidence at protein level"/>
<evidence type="ECO:0000313" key="4">
    <source>
        <dbReference type="Ensembl" id="ENSRNOP00000050587.5"/>
    </source>
</evidence>
<feature type="compositionally biased region" description="Basic residues" evidence="2">
    <location>
        <begin position="531"/>
        <end position="544"/>
    </location>
</feature>
<dbReference type="UCSC" id="RGD:1560596">
    <property type="organism name" value="rat"/>
</dbReference>
<evidence type="ECO:0000256" key="2">
    <source>
        <dbReference type="SAM" id="MobiDB-lite"/>
    </source>
</evidence>
<evidence type="ECO:0000313" key="6">
    <source>
        <dbReference type="RGD" id="1560596"/>
    </source>
</evidence>